<evidence type="ECO:0000256" key="6">
    <source>
        <dbReference type="ARBA" id="ARBA00023136"/>
    </source>
</evidence>
<dbReference type="Pfam" id="PF03349">
    <property type="entry name" value="Toluene_X"/>
    <property type="match status" value="1"/>
</dbReference>
<evidence type="ECO:0000313" key="8">
    <source>
        <dbReference type="EMBL" id="GAA0717349.1"/>
    </source>
</evidence>
<dbReference type="RefSeq" id="WP_343911648.1">
    <property type="nucleotide sequence ID" value="NZ_BAAAGE010000001.1"/>
</dbReference>
<reference evidence="9" key="1">
    <citation type="journal article" date="2019" name="Int. J. Syst. Evol. Microbiol.">
        <title>The Global Catalogue of Microorganisms (GCM) 10K type strain sequencing project: providing services to taxonomists for standard genome sequencing and annotation.</title>
        <authorList>
            <consortium name="The Broad Institute Genomics Platform"/>
            <consortium name="The Broad Institute Genome Sequencing Center for Infectious Disease"/>
            <person name="Wu L."/>
            <person name="Ma J."/>
        </authorList>
    </citation>
    <scope>NUCLEOTIDE SEQUENCE [LARGE SCALE GENOMIC DNA]</scope>
    <source>
        <strain evidence="9">JCM 15974</strain>
    </source>
</reference>
<keyword evidence="4" id="KW-0812">Transmembrane</keyword>
<proteinExistence type="inferred from homology"/>
<dbReference type="EMBL" id="BAAAGE010000001">
    <property type="protein sequence ID" value="GAA0717349.1"/>
    <property type="molecule type" value="Genomic_DNA"/>
</dbReference>
<dbReference type="InterPro" id="IPR005017">
    <property type="entry name" value="OMPP1/FadL/TodX"/>
</dbReference>
<keyword evidence="5" id="KW-0732">Signal</keyword>
<keyword evidence="3" id="KW-1134">Transmembrane beta strand</keyword>
<evidence type="ECO:0000256" key="5">
    <source>
        <dbReference type="ARBA" id="ARBA00022729"/>
    </source>
</evidence>
<comment type="similarity">
    <text evidence="2">Belongs to the OmpP1/FadL family.</text>
</comment>
<keyword evidence="7" id="KW-0998">Cell outer membrane</keyword>
<name>A0ABP3TX10_9FLAO</name>
<organism evidence="8 9">
    <name type="scientific">Aquimarina litoralis</name>
    <dbReference type="NCBI Taxonomy" id="584605"/>
    <lineage>
        <taxon>Bacteria</taxon>
        <taxon>Pseudomonadati</taxon>
        <taxon>Bacteroidota</taxon>
        <taxon>Flavobacteriia</taxon>
        <taxon>Flavobacteriales</taxon>
        <taxon>Flavobacteriaceae</taxon>
        <taxon>Aquimarina</taxon>
    </lineage>
</organism>
<dbReference type="Gene3D" id="2.40.160.60">
    <property type="entry name" value="Outer membrane protein transport protein (OMPP1/FadL/TodX)"/>
    <property type="match status" value="1"/>
</dbReference>
<keyword evidence="9" id="KW-1185">Reference proteome</keyword>
<dbReference type="Proteomes" id="UP001501758">
    <property type="component" value="Unassembled WGS sequence"/>
</dbReference>
<evidence type="ECO:0000256" key="3">
    <source>
        <dbReference type="ARBA" id="ARBA00022452"/>
    </source>
</evidence>
<keyword evidence="6" id="KW-0472">Membrane</keyword>
<evidence type="ECO:0000256" key="1">
    <source>
        <dbReference type="ARBA" id="ARBA00004571"/>
    </source>
</evidence>
<dbReference type="PANTHER" id="PTHR35093:SF8">
    <property type="entry name" value="OUTER MEMBRANE PROTEIN NMB0088-RELATED"/>
    <property type="match status" value="1"/>
</dbReference>
<comment type="caution">
    <text evidence="8">The sequence shown here is derived from an EMBL/GenBank/DDBJ whole genome shotgun (WGS) entry which is preliminary data.</text>
</comment>
<gene>
    <name evidence="8" type="ORF">GCM10009430_14180</name>
</gene>
<dbReference type="SUPFAM" id="SSF56935">
    <property type="entry name" value="Porins"/>
    <property type="match status" value="1"/>
</dbReference>
<evidence type="ECO:0000313" key="9">
    <source>
        <dbReference type="Proteomes" id="UP001501758"/>
    </source>
</evidence>
<dbReference type="PANTHER" id="PTHR35093">
    <property type="entry name" value="OUTER MEMBRANE PROTEIN NMB0088-RELATED"/>
    <property type="match status" value="1"/>
</dbReference>
<evidence type="ECO:0000256" key="2">
    <source>
        <dbReference type="ARBA" id="ARBA00008163"/>
    </source>
</evidence>
<evidence type="ECO:0000256" key="4">
    <source>
        <dbReference type="ARBA" id="ARBA00022692"/>
    </source>
</evidence>
<protein>
    <submittedName>
        <fullName evidence="8">Outer membrane protein transport protein</fullName>
    </submittedName>
</protein>
<accession>A0ABP3TX10</accession>
<comment type="subcellular location">
    <subcellularLocation>
        <location evidence="1">Cell outer membrane</location>
        <topology evidence="1">Multi-pass membrane protein</topology>
    </subcellularLocation>
</comment>
<sequence length="419" mass="45829">MKKLLLLVLFALVTFVTYAGGYRVSVQGQRAIAMGHTGVAVVNSAELVFFNPAGLVYLENKLNVSAGASGIFTDVIYQNSDLGISSETDSSVGTPLNLYGSYKVNDWLAMGLGVYTPYGSEVTWPTDWAGSHLVNNIELAAIYIQPVVSIKLSDKFSIGGGPIFVTGSVNFNRNLNRTLTDIEGNRSNITVDDSGVSNWGWSVSAMFNPTENFRLGFSYRSEIILEAEGGEATFANFPDSSNPGLPQNGTTTFNAELPLPAELTVGLSYQFHEKWLFAFDYNRQFWDVYESLDLTFGNGSSSLNPRNYQNSSVYRFGLQYDATSKISLRAGYYIDESPVQSGFFAPETPRNDSQGFSGGVSFAITPKLAIDASFFYLRFDEIDESYDFAFDPVTQTTTSFGGTYKSSAFAPGLGLTYKL</sequence>
<evidence type="ECO:0000256" key="7">
    <source>
        <dbReference type="ARBA" id="ARBA00023237"/>
    </source>
</evidence>